<dbReference type="Proteomes" id="UP000001542">
    <property type="component" value="Unassembled WGS sequence"/>
</dbReference>
<organism evidence="1 2">
    <name type="scientific">Trichomonas vaginalis (strain ATCC PRA-98 / G3)</name>
    <dbReference type="NCBI Taxonomy" id="412133"/>
    <lineage>
        <taxon>Eukaryota</taxon>
        <taxon>Metamonada</taxon>
        <taxon>Parabasalia</taxon>
        <taxon>Trichomonadida</taxon>
        <taxon>Trichomonadidae</taxon>
        <taxon>Trichomonas</taxon>
    </lineage>
</organism>
<dbReference type="VEuPathDB" id="TrichDB:TVAG_470650"/>
<gene>
    <name evidence="1" type="ORF">TVAG_470650</name>
</gene>
<dbReference type="VEuPathDB" id="TrichDB:TVAGG3_0707400"/>
<dbReference type="PANTHER" id="PTHR12975:SF6">
    <property type="entry name" value="TRAFFICKING PROTEIN PARTICLE COMPLEX SUBUNIT 8"/>
    <property type="match status" value="1"/>
</dbReference>
<evidence type="ECO:0000313" key="2">
    <source>
        <dbReference type="Proteomes" id="UP000001542"/>
    </source>
</evidence>
<dbReference type="EMBL" id="DS113429">
    <property type="protein sequence ID" value="EAY06222.1"/>
    <property type="molecule type" value="Genomic_DNA"/>
</dbReference>
<reference evidence="1" key="2">
    <citation type="journal article" date="2007" name="Science">
        <title>Draft genome sequence of the sexually transmitted pathogen Trichomonas vaginalis.</title>
        <authorList>
            <person name="Carlton J.M."/>
            <person name="Hirt R.P."/>
            <person name="Silva J.C."/>
            <person name="Delcher A.L."/>
            <person name="Schatz M."/>
            <person name="Zhao Q."/>
            <person name="Wortman J.R."/>
            <person name="Bidwell S.L."/>
            <person name="Alsmark U.C.M."/>
            <person name="Besteiro S."/>
            <person name="Sicheritz-Ponten T."/>
            <person name="Noel C.J."/>
            <person name="Dacks J.B."/>
            <person name="Foster P.G."/>
            <person name="Simillion C."/>
            <person name="Van de Peer Y."/>
            <person name="Miranda-Saavedra D."/>
            <person name="Barton G.J."/>
            <person name="Westrop G.D."/>
            <person name="Mueller S."/>
            <person name="Dessi D."/>
            <person name="Fiori P.L."/>
            <person name="Ren Q."/>
            <person name="Paulsen I."/>
            <person name="Zhang H."/>
            <person name="Bastida-Corcuera F.D."/>
            <person name="Simoes-Barbosa A."/>
            <person name="Brown M.T."/>
            <person name="Hayes R.D."/>
            <person name="Mukherjee M."/>
            <person name="Okumura C.Y."/>
            <person name="Schneider R."/>
            <person name="Smith A.J."/>
            <person name="Vanacova S."/>
            <person name="Villalvazo M."/>
            <person name="Haas B.J."/>
            <person name="Pertea M."/>
            <person name="Feldblyum T.V."/>
            <person name="Utterback T.R."/>
            <person name="Shu C.L."/>
            <person name="Osoegawa K."/>
            <person name="de Jong P.J."/>
            <person name="Hrdy I."/>
            <person name="Horvathova L."/>
            <person name="Zubacova Z."/>
            <person name="Dolezal P."/>
            <person name="Malik S.B."/>
            <person name="Logsdon J.M. Jr."/>
            <person name="Henze K."/>
            <person name="Gupta A."/>
            <person name="Wang C.C."/>
            <person name="Dunne R.L."/>
            <person name="Upcroft J.A."/>
            <person name="Upcroft P."/>
            <person name="White O."/>
            <person name="Salzberg S.L."/>
            <person name="Tang P."/>
            <person name="Chiu C.-H."/>
            <person name="Lee Y.-S."/>
            <person name="Embley T.M."/>
            <person name="Coombs G.H."/>
            <person name="Mottram J.C."/>
            <person name="Tachezy J."/>
            <person name="Fraser-Liggett C.M."/>
            <person name="Johnson P.J."/>
        </authorList>
    </citation>
    <scope>NUCLEOTIDE SEQUENCE [LARGE SCALE GENOMIC DNA]</scope>
    <source>
        <strain evidence="1">G3</strain>
    </source>
</reference>
<dbReference type="PANTHER" id="PTHR12975">
    <property type="entry name" value="TRANSPORT PROTEIN TRAPP"/>
    <property type="match status" value="1"/>
</dbReference>
<dbReference type="AlphaFoldDB" id="A2EMB0"/>
<dbReference type="KEGG" id="tva:4764097"/>
<keyword evidence="2" id="KW-1185">Reference proteome</keyword>
<dbReference type="RefSeq" id="XP_001318445.1">
    <property type="nucleotide sequence ID" value="XM_001318410.1"/>
</dbReference>
<name>A2EMB0_TRIV3</name>
<accession>A2EMB0</accession>
<dbReference type="InParanoid" id="A2EMB0"/>
<protein>
    <submittedName>
        <fullName evidence="1">Uncharacterized protein</fullName>
    </submittedName>
</protein>
<proteinExistence type="predicted"/>
<evidence type="ECO:0000313" key="1">
    <source>
        <dbReference type="EMBL" id="EAY06222.1"/>
    </source>
</evidence>
<dbReference type="InterPro" id="IPR024420">
    <property type="entry name" value="TRAPP_III_complex_Trs85"/>
</dbReference>
<dbReference type="GO" id="GO:1990072">
    <property type="term" value="C:TRAPPIII protein complex"/>
    <property type="evidence" value="ECO:0000318"/>
    <property type="project" value="GO_Central"/>
</dbReference>
<sequence length="1062" mass="123167">MEYTDTPILHEYYPVIGIWVDESISNKLLKYNIKLNSIFRRIGLAHATKLPGWRYLNLNKTHDDKSEKTIRKCVDILKTYGDIFITPDYMMKLKASCLESTPKHLQDFFKLKTFNYEFLPWYQDTFKVLSKSPRNNELVFSDIPRYIIAFIDKATNPKHLLKNVPISFQNRLQNILEEITMPIITDFNEDKSELTFSGEKFHHVVDVSQNSGKLNTILTDLLSDILITRIPENSKKIVQLERNAKLMQAKSSNKFLGLFSNKSKNEGINDHIFSLILALIIVRQFDEARQLLLELLSKNDYSKYREAKFCYIHLLLLQLAPIEDISVHIKEITTDDNDIRLFSLYLLIIHTYTSKDHLIQSEQHLLQLLKDFPANSLISRAIIALCYERMASKSLIVQRKRHAARYLQIARSYYNRPNGVNPISGNAYRCSVFLQHILTTHDDPSKIFRCGVSDLDVLKHQSTTSTACWERLNAQALKTIARDLDKCGLTQNTPLIYFYLLCHSGNVVFAEKVLRGMFNSYNNLKDKSIVDNLILPYFIVRKGAKIVKYGSPEYFKYQREPFQPMIDLWEKSNRAMGNIEKIWIKSKQENPIEFVVCNEPIKFQFEIDVDKCNIPIHMKKTHVIAEVSENKIEIQKQNKNSLANKVQNDKEPEFTKSEITKKELIVSDEFIENDFCKMFTKVIDKNRQIKELEILPLKEKKFQVSKIQFQFWETAQMFMDFPLFNLQSLSKQPTLFVKINDEKDISLNDGEIKKFTISISNIGDSPIKKLYLMHDNPYSFYFSDNTMTINGFSVVPIITKSEIKENEEIILNCLVKGSTMGFVSHFVWFYEANEPLAWRHFVSQLNVLSNSKEIIDVSVFNDPRDGRKNLLFVHKNSDYTVLRGTFNGKWFEQLNIPSTNNNSVYLEETDKSDKIETWRDTFTDKSIYGGYVLISAPDKNGEMVVKQFPINAKKEIMKFDINCVDSLSLEENDVIEIDLIIKNISDKSLTNVNVICANEEQNFVFIGKTIVYVDEIGSLEEKRLTFTAFFTAPGVANIATFFIKAEGVEAISIPFKKYITVY</sequence>
<reference evidence="1" key="1">
    <citation type="submission" date="2006-10" db="EMBL/GenBank/DDBJ databases">
        <authorList>
            <person name="Amadeo P."/>
            <person name="Zhao Q."/>
            <person name="Wortman J."/>
            <person name="Fraser-Liggett C."/>
            <person name="Carlton J."/>
        </authorList>
    </citation>
    <scope>NUCLEOTIDE SEQUENCE</scope>
    <source>
        <strain evidence="1">G3</strain>
    </source>
</reference>